<accession>A0A1Q9BTH0</accession>
<comment type="caution">
    <text evidence="2">The sequence shown here is derived from an EMBL/GenBank/DDBJ whole genome shotgun (WGS) entry which is preliminary data.</text>
</comment>
<dbReference type="Proteomes" id="UP000186817">
    <property type="component" value="Unassembled WGS sequence"/>
</dbReference>
<evidence type="ECO:0000313" key="3">
    <source>
        <dbReference type="Proteomes" id="UP000186817"/>
    </source>
</evidence>
<dbReference type="OrthoDB" id="10270995at2759"/>
<dbReference type="EMBL" id="LSRX01004477">
    <property type="protein sequence ID" value="OLP73952.1"/>
    <property type="molecule type" value="Genomic_DNA"/>
</dbReference>
<evidence type="ECO:0000313" key="2">
    <source>
        <dbReference type="EMBL" id="OLP73952.1"/>
    </source>
</evidence>
<proteinExistence type="predicted"/>
<dbReference type="AlphaFoldDB" id="A0A1Q9BTH0"/>
<evidence type="ECO:0000256" key="1">
    <source>
        <dbReference type="SAM" id="MobiDB-lite"/>
    </source>
</evidence>
<gene>
    <name evidence="2" type="ORF">AK812_SmicGene46652</name>
</gene>
<feature type="region of interest" description="Disordered" evidence="1">
    <location>
        <begin position="172"/>
        <end position="213"/>
    </location>
</feature>
<organism evidence="2 3">
    <name type="scientific">Symbiodinium microadriaticum</name>
    <name type="common">Dinoflagellate</name>
    <name type="synonym">Zooxanthella microadriatica</name>
    <dbReference type="NCBI Taxonomy" id="2951"/>
    <lineage>
        <taxon>Eukaryota</taxon>
        <taxon>Sar</taxon>
        <taxon>Alveolata</taxon>
        <taxon>Dinophyceae</taxon>
        <taxon>Suessiales</taxon>
        <taxon>Symbiodiniaceae</taxon>
        <taxon>Symbiodinium</taxon>
    </lineage>
</organism>
<sequence>MLKLPQRDLAYKSFDAWGLLVQAYNEKLLEAAHNMLAVHTSLGSALGTGSPLRAAWHVAYHDVLEVLGAAFRAWAVVSTASTRPAGELMNLSPGATVSGVLVRLVHQPPSWSEISPLSAGDVVVRYLHAASNKRPPWPWLGSARFEATVVDPFLAGMTRIPSSREVAAELPEALQELRTKRPPPINDALPNQGGEDLMLARPAKDPRRHSAGP</sequence>
<name>A0A1Q9BTH0_SYMMI</name>
<keyword evidence="3" id="KW-1185">Reference proteome</keyword>
<protein>
    <submittedName>
        <fullName evidence="2">Uncharacterized protein</fullName>
    </submittedName>
</protein>
<reference evidence="2 3" key="1">
    <citation type="submission" date="2016-02" db="EMBL/GenBank/DDBJ databases">
        <title>Genome analysis of coral dinoflagellate symbionts highlights evolutionary adaptations to a symbiotic lifestyle.</title>
        <authorList>
            <person name="Aranda M."/>
            <person name="Li Y."/>
            <person name="Liew Y.J."/>
            <person name="Baumgarten S."/>
            <person name="Simakov O."/>
            <person name="Wilson M."/>
            <person name="Piel J."/>
            <person name="Ashoor H."/>
            <person name="Bougouffa S."/>
            <person name="Bajic V.B."/>
            <person name="Ryu T."/>
            <person name="Ravasi T."/>
            <person name="Bayer T."/>
            <person name="Micklem G."/>
            <person name="Kim H."/>
            <person name="Bhak J."/>
            <person name="Lajeunesse T.C."/>
            <person name="Voolstra C.R."/>
        </authorList>
    </citation>
    <scope>NUCLEOTIDE SEQUENCE [LARGE SCALE GENOMIC DNA]</scope>
    <source>
        <strain evidence="2 3">CCMP2467</strain>
    </source>
</reference>